<reference evidence="2" key="1">
    <citation type="submission" date="2022-11" db="EMBL/GenBank/DDBJ databases">
        <title>Centuries of genome instability and evolution in soft-shell clam transmissible cancer (bioRxiv).</title>
        <authorList>
            <person name="Hart S.F.M."/>
            <person name="Yonemitsu M.A."/>
            <person name="Giersch R.M."/>
            <person name="Beal B.F."/>
            <person name="Arriagada G."/>
            <person name="Davis B.W."/>
            <person name="Ostrander E.A."/>
            <person name="Goff S.P."/>
            <person name="Metzger M.J."/>
        </authorList>
    </citation>
    <scope>NUCLEOTIDE SEQUENCE</scope>
    <source>
        <strain evidence="2">MELC-2E11</strain>
        <tissue evidence="2">Siphon/mantle</tissue>
    </source>
</reference>
<accession>A0ABY7DAT3</accession>
<gene>
    <name evidence="2" type="ORF">MAR_007257</name>
</gene>
<evidence type="ECO:0000313" key="2">
    <source>
        <dbReference type="EMBL" id="WAQ94786.1"/>
    </source>
</evidence>
<sequence>MDLLELVQVVISHESFLKQEPSIETNSASESNDVESSDVDSSIVESSDSKIGFMPSANMATVQESPFRFGDRVHITVLTSDKRSVHAVWRPGYQEWIPVGGGLVEEWWLKWKTWQSDVHVWCLEVDEWWLYCRENQMVHGGLVVKGRELMKFESHMNVGGGLVEDFHIEPSTARGMPIRRLPCDIGFFENWWRRVEVCWSLLETPCYNVDLVAECWKKKARERMMHAKVAMI</sequence>
<evidence type="ECO:0000256" key="1">
    <source>
        <dbReference type="SAM" id="MobiDB-lite"/>
    </source>
</evidence>
<name>A0ABY7DAT3_MYAAR</name>
<keyword evidence="3" id="KW-1185">Reference proteome</keyword>
<proteinExistence type="predicted"/>
<dbReference type="EMBL" id="CP111012">
    <property type="protein sequence ID" value="WAQ94786.1"/>
    <property type="molecule type" value="Genomic_DNA"/>
</dbReference>
<organism evidence="2 3">
    <name type="scientific">Mya arenaria</name>
    <name type="common">Soft-shell clam</name>
    <dbReference type="NCBI Taxonomy" id="6604"/>
    <lineage>
        <taxon>Eukaryota</taxon>
        <taxon>Metazoa</taxon>
        <taxon>Spiralia</taxon>
        <taxon>Lophotrochozoa</taxon>
        <taxon>Mollusca</taxon>
        <taxon>Bivalvia</taxon>
        <taxon>Autobranchia</taxon>
        <taxon>Heteroconchia</taxon>
        <taxon>Euheterodonta</taxon>
        <taxon>Imparidentia</taxon>
        <taxon>Neoheterodontei</taxon>
        <taxon>Myida</taxon>
        <taxon>Myoidea</taxon>
        <taxon>Myidae</taxon>
        <taxon>Mya</taxon>
    </lineage>
</organism>
<feature type="region of interest" description="Disordered" evidence="1">
    <location>
        <begin position="22"/>
        <end position="41"/>
    </location>
</feature>
<protein>
    <submittedName>
        <fullName evidence="2">Uncharacterized protein</fullName>
    </submittedName>
</protein>
<dbReference type="Proteomes" id="UP001164746">
    <property type="component" value="Chromosome 1"/>
</dbReference>
<evidence type="ECO:0000313" key="3">
    <source>
        <dbReference type="Proteomes" id="UP001164746"/>
    </source>
</evidence>